<name>A0ABS9MU56_9BURK</name>
<dbReference type="Proteomes" id="UP001297600">
    <property type="component" value="Unassembled WGS sequence"/>
</dbReference>
<comment type="caution">
    <text evidence="2">The sequence shown here is derived from an EMBL/GenBank/DDBJ whole genome shotgun (WGS) entry which is preliminary data.</text>
</comment>
<reference evidence="2 3" key="1">
    <citation type="submission" date="2022-02" db="EMBL/GenBank/DDBJ databases">
        <title>Mesosutterella porci, a novel member of the family Sutterellaceae from pig feces.</title>
        <authorList>
            <person name="Wylensek D."/>
            <person name="Clavel T."/>
        </authorList>
    </citation>
    <scope>NUCLEOTIDE SEQUENCE [LARGE SCALE GENOMIC DNA]</scope>
    <source>
        <strain evidence="3">oilRF-744-wt-GAM-9</strain>
    </source>
</reference>
<keyword evidence="1" id="KW-0732">Signal</keyword>
<organism evidence="2 3">
    <name type="scientific">Mesosutterella porci</name>
    <dbReference type="NCBI Taxonomy" id="2915351"/>
    <lineage>
        <taxon>Bacteria</taxon>
        <taxon>Pseudomonadati</taxon>
        <taxon>Pseudomonadota</taxon>
        <taxon>Betaproteobacteria</taxon>
        <taxon>Burkholderiales</taxon>
        <taxon>Sutterellaceae</taxon>
        <taxon>Mesosutterella</taxon>
    </lineage>
</organism>
<keyword evidence="3" id="KW-1185">Reference proteome</keyword>
<evidence type="ECO:0000256" key="1">
    <source>
        <dbReference type="SAM" id="SignalP"/>
    </source>
</evidence>
<proteinExistence type="predicted"/>
<sequence>MRKLFIPVFCALLLAAGSVPAAAPAPTDEQIAAVLSREMQQLDLESQYARTMRLEPAEKNRVTADAVKRLFSDQDFARYAVSQMRQVGVFSMKDPAKVRELSASLGRSLMLSLSDKGASRLPYEDQRALIAFSLRRALTSPNSRACRSQLLNDPSLSSVSELAAADHLFINGLSVQAYRAQMDRVVRATLSEVKGTPPVRRATAAQKELAAEALQRAFEARISKLDGRRRQQLLSALLEPRSADSEDFCEAMKITLRSYLDLSGEVADWAYEDLFAGGR</sequence>
<evidence type="ECO:0000313" key="2">
    <source>
        <dbReference type="EMBL" id="MCG5031553.1"/>
    </source>
</evidence>
<protein>
    <submittedName>
        <fullName evidence="2">Uncharacterized protein</fullName>
    </submittedName>
</protein>
<dbReference type="EMBL" id="JAKNCT010000010">
    <property type="protein sequence ID" value="MCG5031553.1"/>
    <property type="molecule type" value="Genomic_DNA"/>
</dbReference>
<dbReference type="RefSeq" id="WP_237979382.1">
    <property type="nucleotide sequence ID" value="NZ_JAKNCT010000010.1"/>
</dbReference>
<gene>
    <name evidence="2" type="ORF">MAF45_08875</name>
</gene>
<feature type="signal peptide" evidence="1">
    <location>
        <begin position="1"/>
        <end position="21"/>
    </location>
</feature>
<evidence type="ECO:0000313" key="3">
    <source>
        <dbReference type="Proteomes" id="UP001297600"/>
    </source>
</evidence>
<accession>A0ABS9MU56</accession>
<feature type="chain" id="PRO_5045488044" evidence="1">
    <location>
        <begin position="22"/>
        <end position="279"/>
    </location>
</feature>